<evidence type="ECO:0000313" key="2">
    <source>
        <dbReference type="Proteomes" id="UP000693672"/>
    </source>
</evidence>
<gene>
    <name evidence="1" type="ORF">PAESOLCIP111_05535</name>
</gene>
<evidence type="ECO:0000313" key="1">
    <source>
        <dbReference type="EMBL" id="CAG7648138.1"/>
    </source>
</evidence>
<organism evidence="1 2">
    <name type="scientific">Paenibacillus solanacearum</name>
    <dbReference type="NCBI Taxonomy" id="2048548"/>
    <lineage>
        <taxon>Bacteria</taxon>
        <taxon>Bacillati</taxon>
        <taxon>Bacillota</taxon>
        <taxon>Bacilli</taxon>
        <taxon>Bacillales</taxon>
        <taxon>Paenibacillaceae</taxon>
        <taxon>Paenibacillus</taxon>
    </lineage>
</organism>
<comment type="caution">
    <text evidence="1">The sequence shown here is derived from an EMBL/GenBank/DDBJ whole genome shotgun (WGS) entry which is preliminary data.</text>
</comment>
<dbReference type="RefSeq" id="WP_218095248.1">
    <property type="nucleotide sequence ID" value="NZ_CAJVAS010000041.1"/>
</dbReference>
<dbReference type="Proteomes" id="UP000693672">
    <property type="component" value="Unassembled WGS sequence"/>
</dbReference>
<sequence length="75" mass="8644">MNEPTLMGKWDAEERMLMLQIQTYEACTLAVLGIDRISALHKLTVEDIVSNLHRITLDLQTELLHVRLEKAYAVH</sequence>
<dbReference type="AlphaFoldDB" id="A0A916K9G1"/>
<name>A0A916K9G1_9BACL</name>
<keyword evidence="2" id="KW-1185">Reference proteome</keyword>
<reference evidence="1" key="1">
    <citation type="submission" date="2021-06" db="EMBL/GenBank/DDBJ databases">
        <authorList>
            <person name="Criscuolo A."/>
        </authorList>
    </citation>
    <scope>NUCLEOTIDE SEQUENCE</scope>
    <source>
        <strain evidence="1">CIP111600</strain>
    </source>
</reference>
<dbReference type="EMBL" id="CAJVAS010000041">
    <property type="protein sequence ID" value="CAG7648138.1"/>
    <property type="molecule type" value="Genomic_DNA"/>
</dbReference>
<proteinExistence type="predicted"/>
<accession>A0A916K9G1</accession>
<protein>
    <submittedName>
        <fullName evidence="1">Uncharacterized protein</fullName>
    </submittedName>
</protein>